<dbReference type="Proteomes" id="UP000799772">
    <property type="component" value="Unassembled WGS sequence"/>
</dbReference>
<accession>A0A9P4IGL8</accession>
<reference evidence="2" key="1">
    <citation type="journal article" date="2020" name="Stud. Mycol.">
        <title>101 Dothideomycetes genomes: a test case for predicting lifestyles and emergence of pathogens.</title>
        <authorList>
            <person name="Haridas S."/>
            <person name="Albert R."/>
            <person name="Binder M."/>
            <person name="Bloem J."/>
            <person name="Labutti K."/>
            <person name="Salamov A."/>
            <person name="Andreopoulos B."/>
            <person name="Baker S."/>
            <person name="Barry K."/>
            <person name="Bills G."/>
            <person name="Bluhm B."/>
            <person name="Cannon C."/>
            <person name="Castanera R."/>
            <person name="Culley D."/>
            <person name="Daum C."/>
            <person name="Ezra D."/>
            <person name="Gonzalez J."/>
            <person name="Henrissat B."/>
            <person name="Kuo A."/>
            <person name="Liang C."/>
            <person name="Lipzen A."/>
            <person name="Lutzoni F."/>
            <person name="Magnuson J."/>
            <person name="Mondo S."/>
            <person name="Nolan M."/>
            <person name="Ohm R."/>
            <person name="Pangilinan J."/>
            <person name="Park H.-J."/>
            <person name="Ramirez L."/>
            <person name="Alfaro M."/>
            <person name="Sun H."/>
            <person name="Tritt A."/>
            <person name="Yoshinaga Y."/>
            <person name="Zwiers L.-H."/>
            <person name="Turgeon B."/>
            <person name="Goodwin S."/>
            <person name="Spatafora J."/>
            <person name="Crous P."/>
            <person name="Grigoriev I."/>
        </authorList>
    </citation>
    <scope>NUCLEOTIDE SEQUENCE</scope>
    <source>
        <strain evidence="2">CBS 133067</strain>
    </source>
</reference>
<comment type="caution">
    <text evidence="2">The sequence shown here is derived from an EMBL/GenBank/DDBJ whole genome shotgun (WGS) entry which is preliminary data.</text>
</comment>
<protein>
    <submittedName>
        <fullName evidence="2">Uncharacterized protein</fullName>
    </submittedName>
</protein>
<gene>
    <name evidence="2" type="ORF">NA57DRAFT_55238</name>
</gene>
<evidence type="ECO:0000313" key="3">
    <source>
        <dbReference type="Proteomes" id="UP000799772"/>
    </source>
</evidence>
<name>A0A9P4IGL8_9PEZI</name>
<feature type="region of interest" description="Disordered" evidence="1">
    <location>
        <begin position="59"/>
        <end position="86"/>
    </location>
</feature>
<sequence length="187" mass="21494">MKDSRPSEPSRYSCKPPLCTKILLNPVHPISRQVRLYDLEAFRRTGKNVSMPFLSDARSWEGQRDTRQPAVEHTSYQTSANGKRSDLERELPHTITNSPEQLEGRPLEAAFTHISHDRGRAFSNGAERPYTAIRNGMTRTRSKSFRIQFTDEQREYIPNADSLAGWAHSYQRRSQSFRTSITIVGKQ</sequence>
<proteinExistence type="predicted"/>
<dbReference type="AlphaFoldDB" id="A0A9P4IGL8"/>
<dbReference type="EMBL" id="ML978125">
    <property type="protein sequence ID" value="KAF2099262.1"/>
    <property type="molecule type" value="Genomic_DNA"/>
</dbReference>
<evidence type="ECO:0000313" key="2">
    <source>
        <dbReference type="EMBL" id="KAF2099262.1"/>
    </source>
</evidence>
<organism evidence="2 3">
    <name type="scientific">Rhizodiscina lignyota</name>
    <dbReference type="NCBI Taxonomy" id="1504668"/>
    <lineage>
        <taxon>Eukaryota</taxon>
        <taxon>Fungi</taxon>
        <taxon>Dikarya</taxon>
        <taxon>Ascomycota</taxon>
        <taxon>Pezizomycotina</taxon>
        <taxon>Dothideomycetes</taxon>
        <taxon>Pleosporomycetidae</taxon>
        <taxon>Aulographales</taxon>
        <taxon>Rhizodiscinaceae</taxon>
        <taxon>Rhizodiscina</taxon>
    </lineage>
</organism>
<keyword evidence="3" id="KW-1185">Reference proteome</keyword>
<evidence type="ECO:0000256" key="1">
    <source>
        <dbReference type="SAM" id="MobiDB-lite"/>
    </source>
</evidence>